<feature type="transmembrane region" description="Helical" evidence="1">
    <location>
        <begin position="69"/>
        <end position="85"/>
    </location>
</feature>
<dbReference type="AlphaFoldDB" id="A0A7K1TCE8"/>
<feature type="transmembrane region" description="Helical" evidence="1">
    <location>
        <begin position="147"/>
        <end position="169"/>
    </location>
</feature>
<name>A0A7K1TCE8_9BACT</name>
<dbReference type="RefSeq" id="WP_157563594.1">
    <property type="nucleotide sequence ID" value="NZ_WQKZ01000002.1"/>
</dbReference>
<keyword evidence="3" id="KW-1185">Reference proteome</keyword>
<evidence type="ECO:0000313" key="2">
    <source>
        <dbReference type="EMBL" id="MVN76087.1"/>
    </source>
</evidence>
<keyword evidence="1" id="KW-0472">Membrane</keyword>
<organism evidence="2 3">
    <name type="scientific">Hymenobacter ginkgonis</name>
    <dbReference type="NCBI Taxonomy" id="2682976"/>
    <lineage>
        <taxon>Bacteria</taxon>
        <taxon>Pseudomonadati</taxon>
        <taxon>Bacteroidota</taxon>
        <taxon>Cytophagia</taxon>
        <taxon>Cytophagales</taxon>
        <taxon>Hymenobacteraceae</taxon>
        <taxon>Hymenobacter</taxon>
    </lineage>
</organism>
<dbReference type="EMBL" id="WQKZ01000002">
    <property type="protein sequence ID" value="MVN76087.1"/>
    <property type="molecule type" value="Genomic_DNA"/>
</dbReference>
<gene>
    <name evidence="2" type="ORF">GO988_07100</name>
</gene>
<evidence type="ECO:0000256" key="1">
    <source>
        <dbReference type="SAM" id="Phobius"/>
    </source>
</evidence>
<proteinExistence type="predicted"/>
<keyword evidence="1" id="KW-0812">Transmembrane</keyword>
<comment type="caution">
    <text evidence="2">The sequence shown here is derived from an EMBL/GenBank/DDBJ whole genome shotgun (WGS) entry which is preliminary data.</text>
</comment>
<keyword evidence="1" id="KW-1133">Transmembrane helix</keyword>
<reference evidence="2 3" key="1">
    <citation type="submission" date="2019-12" db="EMBL/GenBank/DDBJ databases">
        <title>Hymenobacter sp. HMF4947 Genome sequencing and assembly.</title>
        <authorList>
            <person name="Kang H."/>
            <person name="Cha I."/>
            <person name="Kim H."/>
            <person name="Joh K."/>
        </authorList>
    </citation>
    <scope>NUCLEOTIDE SEQUENCE [LARGE SCALE GENOMIC DNA]</scope>
    <source>
        <strain evidence="2 3">HMF4947</strain>
    </source>
</reference>
<protein>
    <submittedName>
        <fullName evidence="2">Uncharacterized protein</fullName>
    </submittedName>
</protein>
<sequence length="178" mass="20712">MCQVTIPNSSDDRKLFSEEMRFIYDKHLSLFNIRREHEWKVFFGMITLLGLSTAALLNYRIQLTPQQKHLWALGMTLLFVAHFFYQSGVQHRNRIDRLVMDEVNRHLCAAMNLDKNCFIRLSTDAGEEKDFVTDGGRLDLPWYNIRYIWAFALQTVTLLLICAVSYVIASGHIVALKP</sequence>
<accession>A0A7K1TCE8</accession>
<dbReference type="Proteomes" id="UP000441336">
    <property type="component" value="Unassembled WGS sequence"/>
</dbReference>
<evidence type="ECO:0000313" key="3">
    <source>
        <dbReference type="Proteomes" id="UP000441336"/>
    </source>
</evidence>
<feature type="transmembrane region" description="Helical" evidence="1">
    <location>
        <begin position="39"/>
        <end position="57"/>
    </location>
</feature>